<dbReference type="EMBL" id="JH793350">
    <property type="protein sequence ID" value="ELQ41373.1"/>
    <property type="molecule type" value="Genomic_DNA"/>
</dbReference>
<dbReference type="InterPro" id="IPR032157">
    <property type="entry name" value="PAC4"/>
</dbReference>
<protein>
    <submittedName>
        <fullName evidence="1">Uncharacterized protein</fullName>
    </submittedName>
</protein>
<gene>
    <name evidence="1" type="ORF">OOU_Y34scaffold00283g67</name>
</gene>
<evidence type="ECO:0000313" key="1">
    <source>
        <dbReference type="EMBL" id="ELQ41373.1"/>
    </source>
</evidence>
<proteinExistence type="predicted"/>
<dbReference type="GO" id="GO:0043248">
    <property type="term" value="P:proteasome assembly"/>
    <property type="evidence" value="ECO:0007669"/>
    <property type="project" value="InterPro"/>
</dbReference>
<dbReference type="Gene3D" id="3.30.230.100">
    <property type="match status" value="1"/>
</dbReference>
<sequence>MSSAAVAAATGNDATKTHQISIPLPRSLDTRLYIHLTVRPKSILLMVTTASADEATTPTPLGSFVYAIPDRFNPSQPLCTPLMTVEPTLEFATRLARLVAKRSGLPTYVGNSVSLMSAGMGGTADEEMEAFRAVVDAVVASLALPSSNGAV</sequence>
<reference evidence="1" key="1">
    <citation type="journal article" date="2012" name="PLoS Genet.">
        <title>Comparative analysis of the genomes of two field isolates of the rice blast fungus Magnaporthe oryzae.</title>
        <authorList>
            <person name="Xue M."/>
            <person name="Yang J."/>
            <person name="Li Z."/>
            <person name="Hu S."/>
            <person name="Yao N."/>
            <person name="Dean R.A."/>
            <person name="Zhao W."/>
            <person name="Shen M."/>
            <person name="Zhang H."/>
            <person name="Li C."/>
            <person name="Liu L."/>
            <person name="Cao L."/>
            <person name="Xu X."/>
            <person name="Xing Y."/>
            <person name="Hsiang T."/>
            <person name="Zhang Z."/>
            <person name="Xu J.R."/>
            <person name="Peng Y.L."/>
        </authorList>
    </citation>
    <scope>NUCLEOTIDE SEQUENCE</scope>
    <source>
        <strain evidence="1">Y34</strain>
    </source>
</reference>
<name>A0AA97P3N6_PYRO3</name>
<dbReference type="Proteomes" id="UP000011086">
    <property type="component" value="Unassembled WGS sequence"/>
</dbReference>
<organism evidence="1">
    <name type="scientific">Pyricularia oryzae (strain Y34)</name>
    <name type="common">Rice blast fungus</name>
    <name type="synonym">Magnaporthe oryzae</name>
    <dbReference type="NCBI Taxonomy" id="1143189"/>
    <lineage>
        <taxon>Eukaryota</taxon>
        <taxon>Fungi</taxon>
        <taxon>Dikarya</taxon>
        <taxon>Ascomycota</taxon>
        <taxon>Pezizomycotina</taxon>
        <taxon>Sordariomycetes</taxon>
        <taxon>Sordariomycetidae</taxon>
        <taxon>Magnaporthales</taxon>
        <taxon>Pyriculariaceae</taxon>
        <taxon>Pyricularia</taxon>
    </lineage>
</organism>
<accession>A0AA97P3N6</accession>
<dbReference type="AlphaFoldDB" id="A0AA97P3N6"/>
<dbReference type="Pfam" id="PF16093">
    <property type="entry name" value="PAC4"/>
    <property type="match status" value="1"/>
</dbReference>
<dbReference type="SMR" id="A0AA97P3N6"/>